<keyword evidence="2" id="KW-1185">Reference proteome</keyword>
<reference evidence="1" key="1">
    <citation type="submission" date="2022-11" db="EMBL/GenBank/DDBJ databases">
        <title>beta-Carotene-producing bacterium, Jeongeuplla avenae sp. nov., alleviates the salt stress of Arabidopsis seedlings.</title>
        <authorList>
            <person name="Jiang L."/>
            <person name="Lee J."/>
        </authorList>
    </citation>
    <scope>NUCLEOTIDE SEQUENCE</scope>
    <source>
        <strain evidence="1">DY_R2A_6</strain>
    </source>
</reference>
<accession>A0ACD4NSY8</accession>
<protein>
    <submittedName>
        <fullName evidence="1">Uncharacterized protein</fullName>
    </submittedName>
</protein>
<sequence length="129" mass="13073">MRIWRDVLKDRLLGGALCALLLLSFCVQIAGASRAAAAMLSPDPLSIICTSSGGTGHRPAAPDHAKPCPCADLCAAGVHLGAAPAPTDTSGIPIRFADRIEIAVDHAAPMAALPPGRSYEAQGPPAASI</sequence>
<organism evidence="1 2">
    <name type="scientific">Antarcticirhabdus aurantiaca</name>
    <dbReference type="NCBI Taxonomy" id="2606717"/>
    <lineage>
        <taxon>Bacteria</taxon>
        <taxon>Pseudomonadati</taxon>
        <taxon>Pseudomonadota</taxon>
        <taxon>Alphaproteobacteria</taxon>
        <taxon>Hyphomicrobiales</taxon>
        <taxon>Aurantimonadaceae</taxon>
        <taxon>Antarcticirhabdus</taxon>
    </lineage>
</organism>
<proteinExistence type="predicted"/>
<gene>
    <name evidence="1" type="ORF">OXU80_06035</name>
</gene>
<dbReference type="EMBL" id="CP113520">
    <property type="protein sequence ID" value="WAJ29780.1"/>
    <property type="molecule type" value="Genomic_DNA"/>
</dbReference>
<evidence type="ECO:0000313" key="2">
    <source>
        <dbReference type="Proteomes" id="UP001163223"/>
    </source>
</evidence>
<name>A0ACD4NSY8_9HYPH</name>
<evidence type="ECO:0000313" key="1">
    <source>
        <dbReference type="EMBL" id="WAJ29780.1"/>
    </source>
</evidence>
<dbReference type="Proteomes" id="UP001163223">
    <property type="component" value="Chromosome"/>
</dbReference>